<dbReference type="AlphaFoldDB" id="A0A0F2CJR5"/>
<protein>
    <submittedName>
        <fullName evidence="1">Uncharacterized protein</fullName>
    </submittedName>
</protein>
<sequence length="206" mass="23834">MGKLVEWIFQRVYMAMLASAIFWVLALCGGLVFGLAPAGCVLMTLFQQYRYDYKKYHWKEAWDLFKENFLATNKVFFTLLVVQALLSYGIYLLIQLPHQTIFYLLLTIANLLFLLLAPAVYAVYLKLQVFFEFSYKNSLKLSLIGVFLNISAMLKLLLGTILLLIASYFMPALLFFAFIGLWHFFVSDVLDPIYQTIQSKLITEKP</sequence>
<accession>A0A0F2CJR5</accession>
<evidence type="ECO:0000313" key="2">
    <source>
        <dbReference type="Proteomes" id="UP000277890"/>
    </source>
</evidence>
<dbReference type="Proteomes" id="UP000277890">
    <property type="component" value="Unassembled WGS sequence"/>
</dbReference>
<reference evidence="1 2" key="1">
    <citation type="submission" date="2018-11" db="EMBL/GenBank/DDBJ databases">
        <title>Species Designations Belie Phenotypic and Genotypic Heterogeneity in Oral Streptococci.</title>
        <authorList>
            <person name="Velsko I."/>
        </authorList>
    </citation>
    <scope>NUCLEOTIDE SEQUENCE [LARGE SCALE GENOMIC DNA]</scope>
    <source>
        <strain evidence="1 2">A54</strain>
    </source>
</reference>
<name>A0A0F2CJR5_STRCR</name>
<evidence type="ECO:0000313" key="1">
    <source>
        <dbReference type="EMBL" id="RSJ87937.1"/>
    </source>
</evidence>
<organism evidence="1 2">
    <name type="scientific">Streptococcus cristatus</name>
    <dbReference type="NCBI Taxonomy" id="45634"/>
    <lineage>
        <taxon>Bacteria</taxon>
        <taxon>Bacillati</taxon>
        <taxon>Bacillota</taxon>
        <taxon>Bacilli</taxon>
        <taxon>Lactobacillales</taxon>
        <taxon>Streptococcaceae</taxon>
        <taxon>Streptococcus</taxon>
    </lineage>
</organism>
<gene>
    <name evidence="1" type="ORF">D8794_00915</name>
</gene>
<dbReference type="EMBL" id="RJPQ01000001">
    <property type="protein sequence ID" value="RSJ87937.1"/>
    <property type="molecule type" value="Genomic_DNA"/>
</dbReference>
<dbReference type="InterPro" id="IPR006938">
    <property type="entry name" value="DUF624"/>
</dbReference>
<dbReference type="Pfam" id="PF04854">
    <property type="entry name" value="DUF624"/>
    <property type="match status" value="1"/>
</dbReference>
<proteinExistence type="predicted"/>
<dbReference type="RefSeq" id="WP_005592124.1">
    <property type="nucleotide sequence ID" value="NZ_JVSO01000043.1"/>
</dbReference>
<dbReference type="OrthoDB" id="1650985at2"/>
<comment type="caution">
    <text evidence="1">The sequence shown here is derived from an EMBL/GenBank/DDBJ whole genome shotgun (WGS) entry which is preliminary data.</text>
</comment>
<dbReference type="GeneID" id="48424176"/>